<keyword evidence="1" id="KW-0472">Membrane</keyword>
<feature type="transmembrane region" description="Helical" evidence="1">
    <location>
        <begin position="99"/>
        <end position="121"/>
    </location>
</feature>
<protein>
    <submittedName>
        <fullName evidence="2">Uncharacterized protein</fullName>
    </submittedName>
</protein>
<keyword evidence="1" id="KW-0812">Transmembrane</keyword>
<keyword evidence="1" id="KW-1133">Transmembrane helix</keyword>
<proteinExistence type="predicted"/>
<evidence type="ECO:0000313" key="2">
    <source>
        <dbReference type="EMBL" id="MCL7025195.1"/>
    </source>
</evidence>
<dbReference type="AlphaFoldDB" id="A0AA41RY05"/>
<dbReference type="Proteomes" id="UP001177140">
    <property type="component" value="Unassembled WGS sequence"/>
</dbReference>
<evidence type="ECO:0000256" key="1">
    <source>
        <dbReference type="SAM" id="Phobius"/>
    </source>
</evidence>
<sequence>MWVTQRENIPLNIKLFKDAPTEYVDGVVQLARDNYTFKDDNDFTTEVLRHRIRLRYNGFRTKLSKHFRFNCGNDYDRALLNPPEDITNQEDREFLCKHFNAYVLIIHIMFYNILTVPYAMFLQVLNGEPIDPVTMFEVTHEFKKCKDTTKCDEIKVYVYVFFLKSNK</sequence>
<organism evidence="2 3">
    <name type="scientific">Papaver nudicaule</name>
    <name type="common">Iceland poppy</name>
    <dbReference type="NCBI Taxonomy" id="74823"/>
    <lineage>
        <taxon>Eukaryota</taxon>
        <taxon>Viridiplantae</taxon>
        <taxon>Streptophyta</taxon>
        <taxon>Embryophyta</taxon>
        <taxon>Tracheophyta</taxon>
        <taxon>Spermatophyta</taxon>
        <taxon>Magnoliopsida</taxon>
        <taxon>Ranunculales</taxon>
        <taxon>Papaveraceae</taxon>
        <taxon>Papaveroideae</taxon>
        <taxon>Papaver</taxon>
    </lineage>
</organism>
<gene>
    <name evidence="2" type="ORF">MKW94_012897</name>
</gene>
<evidence type="ECO:0000313" key="3">
    <source>
        <dbReference type="Proteomes" id="UP001177140"/>
    </source>
</evidence>
<reference evidence="2" key="1">
    <citation type="submission" date="2022-03" db="EMBL/GenBank/DDBJ databases">
        <title>A functionally conserved STORR gene fusion in Papaver species that diverged 16.8 million years ago.</title>
        <authorList>
            <person name="Catania T."/>
        </authorList>
    </citation>
    <scope>NUCLEOTIDE SEQUENCE</scope>
    <source>
        <strain evidence="2">S-191538</strain>
    </source>
</reference>
<keyword evidence="3" id="KW-1185">Reference proteome</keyword>
<dbReference type="EMBL" id="JAJJMA010042547">
    <property type="protein sequence ID" value="MCL7025195.1"/>
    <property type="molecule type" value="Genomic_DNA"/>
</dbReference>
<accession>A0AA41RY05</accession>
<comment type="caution">
    <text evidence="2">The sequence shown here is derived from an EMBL/GenBank/DDBJ whole genome shotgun (WGS) entry which is preliminary data.</text>
</comment>
<name>A0AA41RY05_PAPNU</name>